<dbReference type="Proteomes" id="UP001149090">
    <property type="component" value="Unassembled WGS sequence"/>
</dbReference>
<evidence type="ECO:0000313" key="11">
    <source>
        <dbReference type="EMBL" id="KAJ5075636.1"/>
    </source>
</evidence>
<keyword evidence="6 11" id="KW-0378">Hydrolase</keyword>
<dbReference type="InterPro" id="IPR056850">
    <property type="entry name" value="ARM_UBP34_24_USP9X_Y"/>
</dbReference>
<feature type="domain" description="USP" evidence="10">
    <location>
        <begin position="1617"/>
        <end position="2125"/>
    </location>
</feature>
<dbReference type="FunFam" id="3.90.70.10:FF:000022">
    <property type="entry name" value="Ubiquitin carboxyl-terminal hydrolase 24"/>
    <property type="match status" value="1"/>
</dbReference>
<dbReference type="PANTHER" id="PTHR24006:SF827">
    <property type="entry name" value="UBIQUITIN CARBOXYL-TERMINAL HYDROLASE 34"/>
    <property type="match status" value="1"/>
</dbReference>
<sequence>MSDSKNQKILIEITQFQSQLDLIKTNARRVTGTEFTKTLNQMISITKEMLKEKNESKITIFMEDGIMIWFHILKERQLIDKYKEKFFEFYQISISFVVNQLSKQMNIENTIILIQIIFSNEIYSFESVSHLLKSDEIYYKQRISLTKVSHKIRKKVKEAKQNFVFLDSEDEITSLYYLMNLQYFGVNGGFRLLIKLLESNNKEEKEQKISFDSLTQILKFFYSNRNRFLPYVFEVYVRELIEKASSSIEIEWKRAESTNDFWRNTTNTLSMMGYLILAIPGVSDTEAQEKMTRLYEISDLERRSNNESIKKSIRKSASARSNAARNVVVKWMEEKDVIQKQIEENPKDANLIAICSELVHFLGSNSKIKDKLVEYAWKIVWEDYGADRRLKESVNKFLLAIISVASYEQLRILDEKIGGIGKEKYSFETVEIIGQVAFYLVTKSGKGIKGLAKNTGIEILWKIAQDEINVPPNLSVRSKGILRNILSNEACKQVREQFRAQCAQNIQEHKSVFASLSLLKNLLEDFGNSGKEETVEKITNTNACAAEKTFNLTELVINDLEKYTELAREGADKISHLRKEIRIGGGIDQHKDNTDHGENSQTPQHLALADFDSSTMSLVGNKPHKDELQQRLNFLAFLISSSEITLSFAQFERLWFVFVERAAAKDDIETFWDFLGSLPISNEKIGRCFDTKTLEQIFNKVYSEERFSEGVMRNREYTVFAKLFISVNEREKKIEPEMREFVLEQPREDRNNDYGYERQHSRFGFLRKTVEMFPKRSAFIRKTIREKTGNFVTLSPDFYNLKFLWNFVIDSKDPQVARSSRKMLTDLYTLVGSDLGRTRNSRNAVHERLLSDTMTRIEEYRDQKNEQRVKRCLSLLRRVVEEHDRLYGNAPLESAALKPHKQRTGVKSLELSVLFGDSPTNVIVHSTILLSDFKSIVAKRLAIPLKDIAFFIDGQPLLLDDKSLDDIGLMSSFLIQIKRSAFSQQNDVKQQETNKEKDPPKSNEENAPPKHSRNREQKQRLNLIAKMKKETEKYRRDAEKKKERERQQMIREKEKKLHENRMRELDRTDRFPAFFLSQKNNFDFFLDLLTFSPEVSSRTWNLIRLLPTNAVLALDLARVSPERYAHAKPVFSVSGVPSLAIKSREIVREKRDENIDTSQYPNFHKLLPSNNFYTLLYSLEIIQMLILVDPEQAEDALSMSGTLRDLGWCRSFVSNGGIVRLMEIITDLASDKSWLTKSTDTDLQSTHYEIVVRTLGILAEIFVSLAIDQKNSLVEPLEEALSQFGISPYSAQEFPFLDFLLGLIKILVALSDSEAKEISHFAIYSFQIVEILFSKQEHFLIHFLEENQSLVEDMIRALLLGKDAKIRSVTSNFLKNLSRMMMPARDGKDPLYALSHILPVLLEFVSRITEYKSFQVPEFFSLLMHITLPADKSSLSETDITFARATMDVFKTLGPLDLINKLVDQIKVYPVCEKSSSKRNVDWKIKGILDLVSVLLSILDISQEAKTTIGIKNGLITEIFDMCLFRSVPVLSEKQEENNPEKNLRRHDSLKNLLPKCQTDEARQAAFQVLFVLTNNNEENFQFLLQKLEKHLYSSEKIEEWDFSPVFEQQERTAGYVGLKNQGATCYMNSVLQQLFLNSEFREGILESRELRNKHEIQQRELEKLALKMAKSKNTENTVLDHNNNNSNNINNNNDHENISNENFPKNQNENNFENLENSVDDPNLKNQDESLPIQIDKDLLNSAQAGFGKLKKNDNQILLEQAQNLFYQMQQSQETSIDPIQFCRSFKDFDGNPINLGRQQDANEFLNMLFERIESSLGQMGDPQLLKEVFGGKLIHQVICHEKSHRSEREEPFFTISLQVNGKRTLEESLQLFIEGDILNGDNQYFCNNCNKKVDALKRCCIKYLPNTLILHLKRFEFDLETMQNIKLNSYLEFPKKLDMKPYTLFGIMEKELEEKLRLQAEKDLEEEDTTNSAETVQSQKSPDQQNDGDLAVLNDQTLDENLLNFDNYADQDDSPFSQEDNTEKELNELQRPDDYYDYELIGVVVHSGTSSFGHYYSFIRERNQNYQQGADDETEDFGWNEFNDRNVHKTSFEEIKRRAFGSQPLDSNQNFPFNAYMLFYERKQRFDYSTQEKFDKDFGKSDTLQIMRKIRKRKMIQKNSKFQIYDPNYFNFLLQFVEQNKAFESQKMFLPQFAMTFLIEILSHSKAQDDFDIWAKHLQPLLEENAQFSQWFLQSCSSSNWISSILLGCPFPKVKLPFVYLLDAAMKSLVVFERPIYSNEVDLSDGVQNSILAGFIDYLLDKMEILLADTIPLHYMMILAKFAGYGEQESSYLIRKNAIDKLIQFYMTEFYEKEKNSENNNEALQCAFPTEKPRLQANYFFTLVEIIKNLWTQCITNEQSNSNFSPQKKPLAIIDVQKIIEYKIFFEHTLLKDVNITAILKILSHFANSSSTFNLFVEDLCSTYLNQSFTSSIKIEVYFSIFRALLLIDDHLQKERTNRIFMLIMQLIQNYYLKNPNACAKIFRQAYSLFGLTDQTKAWEEENKFQIEEFKMSFHV</sequence>
<dbReference type="OrthoDB" id="289038at2759"/>
<feature type="compositionally biased region" description="Basic and acidic residues" evidence="9">
    <location>
        <begin position="989"/>
        <end position="1018"/>
    </location>
</feature>
<proteinExistence type="inferred from homology"/>
<feature type="compositionally biased region" description="Low complexity" evidence="9">
    <location>
        <begin position="1681"/>
        <end position="1693"/>
    </location>
</feature>
<dbReference type="PROSITE" id="PS00973">
    <property type="entry name" value="USP_2"/>
    <property type="match status" value="1"/>
</dbReference>
<dbReference type="EC" id="3.4.19.12" evidence="3"/>
<organism evidence="11 12">
    <name type="scientific">Anaeramoeba ignava</name>
    <name type="common">Anaerobic marine amoeba</name>
    <dbReference type="NCBI Taxonomy" id="1746090"/>
    <lineage>
        <taxon>Eukaryota</taxon>
        <taxon>Metamonada</taxon>
        <taxon>Anaeramoebidae</taxon>
        <taxon>Anaeramoeba</taxon>
    </lineage>
</organism>
<dbReference type="SUPFAM" id="SSF48371">
    <property type="entry name" value="ARM repeat"/>
    <property type="match status" value="1"/>
</dbReference>
<feature type="region of interest" description="Disordered" evidence="9">
    <location>
        <begin position="2008"/>
        <end position="2027"/>
    </location>
</feature>
<dbReference type="EMBL" id="JAPDFW010000064">
    <property type="protein sequence ID" value="KAJ5075636.1"/>
    <property type="molecule type" value="Genomic_DNA"/>
</dbReference>
<dbReference type="InterPro" id="IPR018200">
    <property type="entry name" value="USP_CS"/>
</dbReference>
<comment type="catalytic activity">
    <reaction evidence="1">
        <text>Thiol-dependent hydrolysis of ester, thioester, amide, peptide and isopeptide bonds formed by the C-terminal Gly of ubiquitin (a 76-residue protein attached to proteins as an intracellular targeting signal).</text>
        <dbReference type="EC" id="3.4.19.12"/>
    </reaction>
</comment>
<gene>
    <name evidence="11" type="ORF">M0811_07206</name>
</gene>
<evidence type="ECO:0000259" key="10">
    <source>
        <dbReference type="PROSITE" id="PS50235"/>
    </source>
</evidence>
<dbReference type="SUPFAM" id="SSF54001">
    <property type="entry name" value="Cysteine proteinases"/>
    <property type="match status" value="1"/>
</dbReference>
<dbReference type="InterPro" id="IPR016024">
    <property type="entry name" value="ARM-type_fold"/>
</dbReference>
<evidence type="ECO:0000256" key="2">
    <source>
        <dbReference type="ARBA" id="ARBA00009085"/>
    </source>
</evidence>
<name>A0A9Q0LLE4_ANAIG</name>
<dbReference type="Pfam" id="PF00443">
    <property type="entry name" value="UCH"/>
    <property type="match status" value="1"/>
</dbReference>
<dbReference type="GO" id="GO:0006508">
    <property type="term" value="P:proteolysis"/>
    <property type="evidence" value="ECO:0007669"/>
    <property type="project" value="UniProtKB-KW"/>
</dbReference>
<keyword evidence="7" id="KW-0788">Thiol protease</keyword>
<evidence type="ECO:0000256" key="9">
    <source>
        <dbReference type="SAM" id="MobiDB-lite"/>
    </source>
</evidence>
<comment type="caution">
    <text evidence="11">The sequence shown here is derived from an EMBL/GenBank/DDBJ whole genome shotgun (WGS) entry which is preliminary data.</text>
</comment>
<evidence type="ECO:0000256" key="1">
    <source>
        <dbReference type="ARBA" id="ARBA00000707"/>
    </source>
</evidence>
<evidence type="ECO:0000256" key="5">
    <source>
        <dbReference type="ARBA" id="ARBA00022786"/>
    </source>
</evidence>
<dbReference type="Pfam" id="PF25010">
    <property type="entry name" value="ARM_UBP24_USP9X-Y"/>
    <property type="match status" value="1"/>
</dbReference>
<dbReference type="GO" id="GO:0016579">
    <property type="term" value="P:protein deubiquitination"/>
    <property type="evidence" value="ECO:0007669"/>
    <property type="project" value="InterPro"/>
</dbReference>
<reference evidence="11" key="1">
    <citation type="submission" date="2022-10" db="EMBL/GenBank/DDBJ databases">
        <title>Novel sulphate-reducing endosymbionts in the free-living metamonad Anaeramoeba.</title>
        <authorList>
            <person name="Jerlstrom-Hultqvist J."/>
            <person name="Cepicka I."/>
            <person name="Gallot-Lavallee L."/>
            <person name="Salas-Leiva D."/>
            <person name="Curtis B.A."/>
            <person name="Zahonova K."/>
            <person name="Pipaliya S."/>
            <person name="Dacks J."/>
            <person name="Roger A.J."/>
        </authorList>
    </citation>
    <scope>NUCLEOTIDE SEQUENCE</scope>
    <source>
        <strain evidence="11">BMAN</strain>
    </source>
</reference>
<dbReference type="InterPro" id="IPR038765">
    <property type="entry name" value="Papain-like_cys_pep_sf"/>
</dbReference>
<evidence type="ECO:0000256" key="6">
    <source>
        <dbReference type="ARBA" id="ARBA00022801"/>
    </source>
</evidence>
<dbReference type="InterPro" id="IPR001394">
    <property type="entry name" value="Peptidase_C19_UCH"/>
</dbReference>
<comment type="similarity">
    <text evidence="2">Belongs to the peptidase C19 family.</text>
</comment>
<dbReference type="Gene3D" id="3.90.70.10">
    <property type="entry name" value="Cysteine proteinases"/>
    <property type="match status" value="1"/>
</dbReference>
<accession>A0A9Q0LLE4</accession>
<feature type="coiled-coil region" evidence="8">
    <location>
        <begin position="1648"/>
        <end position="1675"/>
    </location>
</feature>
<keyword evidence="8" id="KW-0175">Coiled coil</keyword>
<dbReference type="PANTHER" id="PTHR24006">
    <property type="entry name" value="UBIQUITIN CARBOXYL-TERMINAL HYDROLASE"/>
    <property type="match status" value="1"/>
</dbReference>
<evidence type="ECO:0000256" key="8">
    <source>
        <dbReference type="SAM" id="Coils"/>
    </source>
</evidence>
<dbReference type="InterPro" id="IPR028889">
    <property type="entry name" value="USP"/>
</dbReference>
<dbReference type="InterPro" id="IPR050164">
    <property type="entry name" value="Peptidase_C19"/>
</dbReference>
<feature type="region of interest" description="Disordered" evidence="9">
    <location>
        <begin position="1677"/>
        <end position="1721"/>
    </location>
</feature>
<feature type="compositionally biased region" description="Polar residues" evidence="9">
    <location>
        <begin position="1972"/>
        <end position="1989"/>
    </location>
</feature>
<dbReference type="GO" id="GO:0004843">
    <property type="term" value="F:cysteine-type deubiquitinase activity"/>
    <property type="evidence" value="ECO:0007669"/>
    <property type="project" value="UniProtKB-EC"/>
</dbReference>
<feature type="region of interest" description="Disordered" evidence="9">
    <location>
        <begin position="984"/>
        <end position="1018"/>
    </location>
</feature>
<feature type="region of interest" description="Disordered" evidence="9">
    <location>
        <begin position="1031"/>
        <end position="1058"/>
    </location>
</feature>
<dbReference type="GO" id="GO:0005829">
    <property type="term" value="C:cytosol"/>
    <property type="evidence" value="ECO:0007669"/>
    <property type="project" value="TreeGrafter"/>
</dbReference>
<dbReference type="PROSITE" id="PS50235">
    <property type="entry name" value="USP_3"/>
    <property type="match status" value="1"/>
</dbReference>
<dbReference type="PROSITE" id="PS00972">
    <property type="entry name" value="USP_1"/>
    <property type="match status" value="1"/>
</dbReference>
<protein>
    <recommendedName>
        <fullName evidence="3">ubiquitinyl hydrolase 1</fullName>
        <ecNumber evidence="3">3.4.19.12</ecNumber>
    </recommendedName>
</protein>
<dbReference type="GO" id="GO:0005634">
    <property type="term" value="C:nucleus"/>
    <property type="evidence" value="ECO:0007669"/>
    <property type="project" value="TreeGrafter"/>
</dbReference>
<evidence type="ECO:0000256" key="4">
    <source>
        <dbReference type="ARBA" id="ARBA00022670"/>
    </source>
</evidence>
<keyword evidence="12" id="KW-1185">Reference proteome</keyword>
<evidence type="ECO:0000313" key="12">
    <source>
        <dbReference type="Proteomes" id="UP001149090"/>
    </source>
</evidence>
<keyword evidence="4" id="KW-0645">Protease</keyword>
<evidence type="ECO:0000256" key="3">
    <source>
        <dbReference type="ARBA" id="ARBA00012759"/>
    </source>
</evidence>
<keyword evidence="5" id="KW-0833">Ubl conjugation pathway</keyword>
<evidence type="ECO:0000256" key="7">
    <source>
        <dbReference type="ARBA" id="ARBA00022807"/>
    </source>
</evidence>
<feature type="compositionally biased region" description="Low complexity" evidence="9">
    <location>
        <begin position="1700"/>
        <end position="1718"/>
    </location>
</feature>
<feature type="region of interest" description="Disordered" evidence="9">
    <location>
        <begin position="1965"/>
        <end position="1991"/>
    </location>
</feature>